<proteinExistence type="predicted"/>
<evidence type="ECO:0000313" key="4">
    <source>
        <dbReference type="Proteomes" id="UP000291106"/>
    </source>
</evidence>
<name>A0A411PL74_9GAMM</name>
<feature type="binding site" evidence="2">
    <location>
        <position position="87"/>
    </location>
    <ligand>
        <name>7-chloro-L-tryptophan</name>
        <dbReference type="ChEBI" id="CHEBI:58713"/>
    </ligand>
</feature>
<gene>
    <name evidence="3" type="ORF">EXU30_17360</name>
</gene>
<protein>
    <submittedName>
        <fullName evidence="3">Tryptophan 7-halogenase</fullName>
    </submittedName>
</protein>
<dbReference type="InterPro" id="IPR050816">
    <property type="entry name" value="Flavin-dep_Halogenase_NPB"/>
</dbReference>
<dbReference type="InterPro" id="IPR033856">
    <property type="entry name" value="Trp_halogen"/>
</dbReference>
<keyword evidence="2" id="KW-0274">FAD</keyword>
<dbReference type="PANTHER" id="PTHR43747:SF4">
    <property type="entry name" value="FLAVIN-DEPENDENT TRYPTOPHAN HALOGENASE"/>
    <property type="match status" value="1"/>
</dbReference>
<reference evidence="3 4" key="1">
    <citation type="submission" date="2019-02" db="EMBL/GenBank/DDBJ databases">
        <title>Shewanella sp. D4-2 isolated from Dokdo Island.</title>
        <authorList>
            <person name="Baek K."/>
        </authorList>
    </citation>
    <scope>NUCLEOTIDE SEQUENCE [LARGE SCALE GENOMIC DNA]</scope>
    <source>
        <strain evidence="3 4">D4-2</strain>
    </source>
</reference>
<dbReference type="RefSeq" id="WP_130602155.1">
    <property type="nucleotide sequence ID" value="NZ_CP036200.1"/>
</dbReference>
<feature type="active site" evidence="1">
    <location>
        <position position="87"/>
    </location>
</feature>
<dbReference type="GO" id="GO:0000166">
    <property type="term" value="F:nucleotide binding"/>
    <property type="evidence" value="ECO:0007669"/>
    <property type="project" value="UniProtKB-KW"/>
</dbReference>
<dbReference type="KEGG" id="smai:EXU30_17360"/>
<sequence>MQKPISKIVIVGGGAAGWITAGLLAAHHNADKGQLAPSPKLDITLIESPDVATIGVGEGTWPSMRSTLEKIGINETQFLLHCDASFKQGSKFINWCTEATHNPLQSPASYLHPFSLPAGQPQFDISNYWLPHHEQVAFAAAVSNQEAIAKASLAPKLGSTKQYGFINNYGYHLDAGKFSELLREHCTGKLGVNHIRDHVDDIHLAELGDIESVQCRSKGLINGDLFIDCSGVKSLLLGGALNVPFICQKQVLFNDCALAVQVPYDNDDTPIASNTHSTALDNGWVWDIGLPTRRGVGHVYSSDHQSDDQALEQLITYLTPSIGDKASDINPRKLSIAPGYRASCWHKNCVAIGMASGFIEPLEASALALIEWLASQVAEQLPANRQVMDTISTRVNKQFEQHWQQIIEFLKLHYVLSERQSDYWQDHRHETSSSDELRHKLALWRHHVPSVADINHRNPLFPAASYQYVLYGMRPNYTAMPAQLKPSLKRQAQQLFNENQQRTMQLAKALPSNRDLLQQLASHPFPLI</sequence>
<keyword evidence="2" id="KW-0285">Flavoprotein</keyword>
<dbReference type="Gene3D" id="3.50.50.60">
    <property type="entry name" value="FAD/NAD(P)-binding domain"/>
    <property type="match status" value="1"/>
</dbReference>
<dbReference type="InterPro" id="IPR036188">
    <property type="entry name" value="FAD/NAD-bd_sf"/>
</dbReference>
<feature type="binding site" evidence="2">
    <location>
        <position position="199"/>
    </location>
    <ligand>
        <name>FAD</name>
        <dbReference type="ChEBI" id="CHEBI:57692"/>
    </ligand>
</feature>
<evidence type="ECO:0000256" key="1">
    <source>
        <dbReference type="PIRSR" id="PIRSR011396-1"/>
    </source>
</evidence>
<dbReference type="GO" id="GO:0004497">
    <property type="term" value="F:monooxygenase activity"/>
    <property type="evidence" value="ECO:0007669"/>
    <property type="project" value="InterPro"/>
</dbReference>
<dbReference type="Proteomes" id="UP000291106">
    <property type="component" value="Chromosome"/>
</dbReference>
<dbReference type="EMBL" id="CP036200">
    <property type="protein sequence ID" value="QBF84241.1"/>
    <property type="molecule type" value="Genomic_DNA"/>
</dbReference>
<dbReference type="AlphaFoldDB" id="A0A411PL74"/>
<evidence type="ECO:0000313" key="3">
    <source>
        <dbReference type="EMBL" id="QBF84241.1"/>
    </source>
</evidence>
<accession>A0A411PL74</accession>
<dbReference type="SUPFAM" id="SSF51905">
    <property type="entry name" value="FAD/NAD(P)-binding domain"/>
    <property type="match status" value="1"/>
</dbReference>
<dbReference type="Pfam" id="PF04820">
    <property type="entry name" value="Trp_halogenase"/>
    <property type="match status" value="1"/>
</dbReference>
<dbReference type="PANTHER" id="PTHR43747">
    <property type="entry name" value="FAD-BINDING PROTEIN"/>
    <property type="match status" value="1"/>
</dbReference>
<feature type="binding site" evidence="2">
    <location>
        <begin position="13"/>
        <end position="16"/>
    </location>
    <ligand>
        <name>FAD</name>
        <dbReference type="ChEBI" id="CHEBI:57692"/>
    </ligand>
</feature>
<feature type="binding site" evidence="2">
    <location>
        <position position="363"/>
    </location>
    <ligand>
        <name>L-tryptophan</name>
        <dbReference type="ChEBI" id="CHEBI:57912"/>
    </ligand>
</feature>
<dbReference type="InterPro" id="IPR006905">
    <property type="entry name" value="Flavin_halogenase"/>
</dbReference>
<dbReference type="PIRSF" id="PIRSF011396">
    <property type="entry name" value="Trp_halogenase"/>
    <property type="match status" value="1"/>
</dbReference>
<keyword evidence="4" id="KW-1185">Reference proteome</keyword>
<organism evidence="3 4">
    <name type="scientific">Shewanella maritima</name>
    <dbReference type="NCBI Taxonomy" id="2520507"/>
    <lineage>
        <taxon>Bacteria</taxon>
        <taxon>Pseudomonadati</taxon>
        <taxon>Pseudomonadota</taxon>
        <taxon>Gammaproteobacteria</taxon>
        <taxon>Alteromonadales</taxon>
        <taxon>Shewanellaceae</taxon>
        <taxon>Shewanella</taxon>
    </lineage>
</organism>
<dbReference type="OrthoDB" id="7178350at2"/>
<evidence type="ECO:0000256" key="2">
    <source>
        <dbReference type="PIRSR" id="PIRSR011396-2"/>
    </source>
</evidence>
<keyword evidence="2" id="KW-0547">Nucleotide-binding</keyword>